<dbReference type="SUPFAM" id="SSF57850">
    <property type="entry name" value="RING/U-box"/>
    <property type="match status" value="1"/>
</dbReference>
<dbReference type="Gene3D" id="3.30.40.10">
    <property type="entry name" value="Zinc/RING finger domain, C3HC4 (zinc finger)"/>
    <property type="match status" value="1"/>
</dbReference>
<feature type="domain" description="RING-type" evidence="7">
    <location>
        <begin position="74"/>
        <end position="115"/>
    </location>
</feature>
<evidence type="ECO:0000313" key="8">
    <source>
        <dbReference type="EMBL" id="KAK8564385.1"/>
    </source>
</evidence>
<dbReference type="CDD" id="cd16667">
    <property type="entry name" value="RING-H2_RNF126-like"/>
    <property type="match status" value="1"/>
</dbReference>
<keyword evidence="5" id="KW-0862">Zinc</keyword>
<accession>A0ABR2EQX1</accession>
<gene>
    <name evidence="8" type="ORF">V6N12_036510</name>
</gene>
<evidence type="ECO:0000259" key="7">
    <source>
        <dbReference type="PROSITE" id="PS50089"/>
    </source>
</evidence>
<evidence type="ECO:0000256" key="2">
    <source>
        <dbReference type="ARBA" id="ARBA00012483"/>
    </source>
</evidence>
<reference evidence="8 9" key="1">
    <citation type="journal article" date="2024" name="G3 (Bethesda)">
        <title>Genome assembly of Hibiscus sabdariffa L. provides insights into metabolisms of medicinal natural products.</title>
        <authorList>
            <person name="Kim T."/>
        </authorList>
    </citation>
    <scope>NUCLEOTIDE SEQUENCE [LARGE SCALE GENOMIC DNA]</scope>
    <source>
        <strain evidence="8">TK-2024</strain>
        <tissue evidence="8">Old leaves</tissue>
    </source>
</reference>
<dbReference type="PANTHER" id="PTHR15710">
    <property type="entry name" value="E3 UBIQUITIN-PROTEIN LIGASE PRAJA"/>
    <property type="match status" value="1"/>
</dbReference>
<evidence type="ECO:0000256" key="6">
    <source>
        <dbReference type="PROSITE-ProRule" id="PRU00175"/>
    </source>
</evidence>
<evidence type="ECO:0000256" key="5">
    <source>
        <dbReference type="ARBA" id="ARBA00022833"/>
    </source>
</evidence>
<keyword evidence="4 6" id="KW-0863">Zinc-finger</keyword>
<dbReference type="PANTHER" id="PTHR15710:SF116">
    <property type="entry name" value="RING_U-BOX SUPERFAMILY PROTEIN"/>
    <property type="match status" value="1"/>
</dbReference>
<dbReference type="Pfam" id="PF13639">
    <property type="entry name" value="zf-RING_2"/>
    <property type="match status" value="1"/>
</dbReference>
<evidence type="ECO:0000256" key="1">
    <source>
        <dbReference type="ARBA" id="ARBA00000900"/>
    </source>
</evidence>
<keyword evidence="3" id="KW-0479">Metal-binding</keyword>
<evidence type="ECO:0000256" key="4">
    <source>
        <dbReference type="ARBA" id="ARBA00022771"/>
    </source>
</evidence>
<dbReference type="InterPro" id="IPR001841">
    <property type="entry name" value="Znf_RING"/>
</dbReference>
<comment type="caution">
    <text evidence="8">The sequence shown here is derived from an EMBL/GenBank/DDBJ whole genome shotgun (WGS) entry which is preliminary data.</text>
</comment>
<dbReference type="Proteomes" id="UP001472677">
    <property type="component" value="Unassembled WGS sequence"/>
</dbReference>
<name>A0ABR2EQX1_9ROSI</name>
<sequence length="227" mass="25398">MSLSHLRQDAGRRIRWESGPENGPWITLSFVEPPDQQPSNTGIEGLTTRPATSAIGALPTVKITENHITNTTDCPVCRDEFEVGGEARELPCKHLYHSDCIIPWLNINNTCPICRFKINDDSSDSDGDDAYETNETHYRDIGLGVEDLANGLTWLLSSRPLRVFSHWICRYLDPRDSMINATILAQEDNLLPELNHLHLAPGGPLGSFYRFSIYQPPAYGTGFGKLF</sequence>
<evidence type="ECO:0000313" key="9">
    <source>
        <dbReference type="Proteomes" id="UP001472677"/>
    </source>
</evidence>
<organism evidence="8 9">
    <name type="scientific">Hibiscus sabdariffa</name>
    <name type="common">roselle</name>
    <dbReference type="NCBI Taxonomy" id="183260"/>
    <lineage>
        <taxon>Eukaryota</taxon>
        <taxon>Viridiplantae</taxon>
        <taxon>Streptophyta</taxon>
        <taxon>Embryophyta</taxon>
        <taxon>Tracheophyta</taxon>
        <taxon>Spermatophyta</taxon>
        <taxon>Magnoliopsida</taxon>
        <taxon>eudicotyledons</taxon>
        <taxon>Gunneridae</taxon>
        <taxon>Pentapetalae</taxon>
        <taxon>rosids</taxon>
        <taxon>malvids</taxon>
        <taxon>Malvales</taxon>
        <taxon>Malvaceae</taxon>
        <taxon>Malvoideae</taxon>
        <taxon>Hibiscus</taxon>
    </lineage>
</organism>
<dbReference type="InterPro" id="IPR013083">
    <property type="entry name" value="Znf_RING/FYVE/PHD"/>
</dbReference>
<evidence type="ECO:0000256" key="3">
    <source>
        <dbReference type="ARBA" id="ARBA00022723"/>
    </source>
</evidence>
<dbReference type="EMBL" id="JBBPBM010000011">
    <property type="protein sequence ID" value="KAK8564385.1"/>
    <property type="molecule type" value="Genomic_DNA"/>
</dbReference>
<keyword evidence="9" id="KW-1185">Reference proteome</keyword>
<comment type="catalytic activity">
    <reaction evidence="1">
        <text>S-ubiquitinyl-[E2 ubiquitin-conjugating enzyme]-L-cysteine + [acceptor protein]-L-lysine = [E2 ubiquitin-conjugating enzyme]-L-cysteine + N(6)-ubiquitinyl-[acceptor protein]-L-lysine.</text>
        <dbReference type="EC" id="2.3.2.27"/>
    </reaction>
</comment>
<dbReference type="EC" id="2.3.2.27" evidence="2"/>
<protein>
    <recommendedName>
        <fullName evidence="2">RING-type E3 ubiquitin transferase</fullName>
        <ecNumber evidence="2">2.3.2.27</ecNumber>
    </recommendedName>
</protein>
<dbReference type="SMART" id="SM00184">
    <property type="entry name" value="RING"/>
    <property type="match status" value="1"/>
</dbReference>
<dbReference type="PROSITE" id="PS50089">
    <property type="entry name" value="ZF_RING_2"/>
    <property type="match status" value="1"/>
</dbReference>
<proteinExistence type="predicted"/>